<keyword evidence="2" id="KW-0472">Membrane</keyword>
<dbReference type="GO" id="GO:0005975">
    <property type="term" value="P:carbohydrate metabolic process"/>
    <property type="evidence" value="ECO:0007669"/>
    <property type="project" value="InterPro"/>
</dbReference>
<dbReference type="AlphaFoldDB" id="A0AAF0JA50"/>
<keyword evidence="1" id="KW-0378">Hydrolase</keyword>
<dbReference type="Gene3D" id="3.40.50.12780">
    <property type="entry name" value="N-terminal domain of ligase-like"/>
    <property type="match status" value="1"/>
</dbReference>
<protein>
    <submittedName>
        <fullName evidence="3">Uncharacterized protein</fullName>
    </submittedName>
</protein>
<sequence>MASAAVDDVSLILIVAILALLITFRLQRHWKQPALHQLILTHQAEASQVRSSNESPVYRNVNAPIGLDLAMRPQRSTPDVPGLLLDGLSPSDAALARRVFDAALSNADLLEQASRLAHGLAALLPGESRTLVVHGGVASARAVVALLAGAGFKGFPKVVTAVLPADVPLKELPVEGPVAVLTDSRPSVDALVIPLSTEAAIAHDNTRQWEDVLGAGAPAALPTAEPVRATTLELDEIGQRPFAWFFDKASSAWLITTHTSMTSGVTSILSEYPADLIPAQQDTIAIGGLDPASPIFASIVLTALYTGAGLSHSTSTTQVVRSVRPSIIYTSGDGAEDLAESLHKAAPPSFANALYKRHLYALRHGIIPRNDLADRIVGSEARRTVGADNVRNVAIFGGGCAAGQDLLDKLRVYLAVPVIHAYVPQTAKAGTVPVALTCPISASNVYDFQAFAAIGLGERELAAHVGPPSVSLEMKIVTDTQVAEARASVISRLRADTTSGTQDDTIGEIFVRGYSVASASIDTVTPSSRDFIGSEWIATGDVGLVRTNGTIVVVQESLQKDPGVPRVRARRTRGGRVPLVSLICLFFLAIAGVEASSFERRDVNAVMDSGLLENAIASLLAAQRSSWEQGVAQSALLEALYPKWSVFSAGYGSIYPDRSKIDTNTIPKRVLTMAYHSVAAQDPSGRLCTLLTGDEQLYNGAALDSASCGDAVLLASWIYEGFVDGKPNATSFWGGAVTRQLDYIQTNVSRSNSGAISQRAHLGDVQAWSDTTYMMPPFLAQYGLMTNNRSLLVEAYDQIRLYRNLLSFRNGTEQDLWGHIRAVTNSGLVWYDRRAWLTGNGWAAAGMLKVAATIQHSSFADELQSQRNDLIQWAEAVINAVDKYFDTTASLYHNQVNNASTFLDAAGSSLLAYSAFRLAALDRSKDHTGNAEKVYGKLRDSFDPTGAFVNVETVNELDTGNSAPTSSESLAFLVMLQSARRDYLNGTSSDDTAGSTPVSAGHSLLAHISMTTIVAIFAAIFSLIC</sequence>
<gene>
    <name evidence="3" type="ORF">MCUN1_000804</name>
</gene>
<dbReference type="InterPro" id="IPR010905">
    <property type="entry name" value="Glyco_hydro_88"/>
</dbReference>
<organism evidence="3 4">
    <name type="scientific">Malassezia cuniculi</name>
    <dbReference type="NCBI Taxonomy" id="948313"/>
    <lineage>
        <taxon>Eukaryota</taxon>
        <taxon>Fungi</taxon>
        <taxon>Dikarya</taxon>
        <taxon>Basidiomycota</taxon>
        <taxon>Ustilaginomycotina</taxon>
        <taxon>Malasseziomycetes</taxon>
        <taxon>Malasseziales</taxon>
        <taxon>Malasseziaceae</taxon>
        <taxon>Malassezia</taxon>
    </lineage>
</organism>
<evidence type="ECO:0000256" key="1">
    <source>
        <dbReference type="ARBA" id="ARBA00022801"/>
    </source>
</evidence>
<feature type="transmembrane region" description="Helical" evidence="2">
    <location>
        <begin position="6"/>
        <end position="24"/>
    </location>
</feature>
<reference evidence="3" key="1">
    <citation type="submission" date="2023-03" db="EMBL/GenBank/DDBJ databases">
        <title>Mating type loci evolution in Malassezia.</title>
        <authorList>
            <person name="Coelho M.A."/>
        </authorList>
    </citation>
    <scope>NUCLEOTIDE SEQUENCE</scope>
    <source>
        <strain evidence="3">CBS 11721</strain>
    </source>
</reference>
<accession>A0AAF0JA50</accession>
<dbReference type="InterPro" id="IPR012341">
    <property type="entry name" value="6hp_glycosidase-like_sf"/>
</dbReference>
<dbReference type="GO" id="GO:0016787">
    <property type="term" value="F:hydrolase activity"/>
    <property type="evidence" value="ECO:0007669"/>
    <property type="project" value="UniProtKB-KW"/>
</dbReference>
<dbReference type="Pfam" id="PF07470">
    <property type="entry name" value="Glyco_hydro_88"/>
    <property type="match status" value="1"/>
</dbReference>
<keyword evidence="4" id="KW-1185">Reference proteome</keyword>
<dbReference type="PANTHER" id="PTHR41814:SF1">
    <property type="entry name" value="CELLULASE"/>
    <property type="match status" value="1"/>
</dbReference>
<keyword evidence="2" id="KW-0812">Transmembrane</keyword>
<dbReference type="SUPFAM" id="SSF56801">
    <property type="entry name" value="Acetyl-CoA synthetase-like"/>
    <property type="match status" value="1"/>
</dbReference>
<dbReference type="InterPro" id="IPR008928">
    <property type="entry name" value="6-hairpin_glycosidase_sf"/>
</dbReference>
<dbReference type="SUPFAM" id="SSF48208">
    <property type="entry name" value="Six-hairpin glycosidases"/>
    <property type="match status" value="1"/>
</dbReference>
<proteinExistence type="predicted"/>
<evidence type="ECO:0000313" key="4">
    <source>
        <dbReference type="Proteomes" id="UP001219933"/>
    </source>
</evidence>
<dbReference type="InterPro" id="IPR042099">
    <property type="entry name" value="ANL_N_sf"/>
</dbReference>
<dbReference type="Proteomes" id="UP001219933">
    <property type="component" value="Chromosome 1"/>
</dbReference>
<name>A0AAF0JA50_9BASI</name>
<dbReference type="PANTHER" id="PTHR41814">
    <property type="entry name" value="EXPRESSED PROTEIN"/>
    <property type="match status" value="1"/>
</dbReference>
<feature type="transmembrane region" description="Helical" evidence="2">
    <location>
        <begin position="1004"/>
        <end position="1024"/>
    </location>
</feature>
<evidence type="ECO:0000256" key="2">
    <source>
        <dbReference type="SAM" id="Phobius"/>
    </source>
</evidence>
<evidence type="ECO:0000313" key="3">
    <source>
        <dbReference type="EMBL" id="WFD33976.1"/>
    </source>
</evidence>
<keyword evidence="2" id="KW-1133">Transmembrane helix</keyword>
<dbReference type="Gene3D" id="1.50.10.10">
    <property type="match status" value="1"/>
</dbReference>
<dbReference type="EMBL" id="CP119877">
    <property type="protein sequence ID" value="WFD33976.1"/>
    <property type="molecule type" value="Genomic_DNA"/>
</dbReference>